<proteinExistence type="predicted"/>
<feature type="signal peptide" evidence="1">
    <location>
        <begin position="1"/>
        <end position="19"/>
    </location>
</feature>
<dbReference type="STRING" id="1129374.AJE_09479"/>
<organism evidence="2 3">
    <name type="scientific">Alishewanella jeotgali KCTC 22429</name>
    <dbReference type="NCBI Taxonomy" id="1129374"/>
    <lineage>
        <taxon>Bacteria</taxon>
        <taxon>Pseudomonadati</taxon>
        <taxon>Pseudomonadota</taxon>
        <taxon>Gammaproteobacteria</taxon>
        <taxon>Alteromonadales</taxon>
        <taxon>Alteromonadaceae</taxon>
        <taxon>Alishewanella</taxon>
    </lineage>
</organism>
<dbReference type="EMBL" id="AHTH01000027">
    <property type="protein sequence ID" value="EHR40880.1"/>
    <property type="molecule type" value="Genomic_DNA"/>
</dbReference>
<dbReference type="eggNOG" id="ENOG5032SEE">
    <property type="taxonomic scope" value="Bacteria"/>
</dbReference>
<gene>
    <name evidence="2" type="ORF">AJE_09479</name>
</gene>
<dbReference type="PROSITE" id="PS51257">
    <property type="entry name" value="PROKAR_LIPOPROTEIN"/>
    <property type="match status" value="1"/>
</dbReference>
<name>H3ZEW1_9ALTE</name>
<dbReference type="AlphaFoldDB" id="H3ZEW1"/>
<protein>
    <recommendedName>
        <fullName evidence="4">Lipoprotein</fullName>
    </recommendedName>
</protein>
<dbReference type="RefSeq" id="WP_008950675.1">
    <property type="nucleotide sequence ID" value="NZ_AHTH01000027.1"/>
</dbReference>
<evidence type="ECO:0000313" key="3">
    <source>
        <dbReference type="Proteomes" id="UP000012046"/>
    </source>
</evidence>
<reference evidence="2 3" key="1">
    <citation type="journal article" date="2012" name="J. Bacteriol.">
        <title>Genome Sequence of Extracellular-Protease-Producing Alishewanella jeotgali Isolated from Traditional Korean Fermented Seafood.</title>
        <authorList>
            <person name="Jung J."/>
            <person name="Chun J."/>
            <person name="Park W."/>
        </authorList>
    </citation>
    <scope>NUCLEOTIDE SEQUENCE [LARGE SCALE GENOMIC DNA]</scope>
    <source>
        <strain evidence="2 3">KCTC 22429</strain>
    </source>
</reference>
<dbReference type="Proteomes" id="UP000012046">
    <property type="component" value="Unassembled WGS sequence"/>
</dbReference>
<accession>H3ZEW1</accession>
<dbReference type="PATRIC" id="fig|1129374.4.peg.1888"/>
<evidence type="ECO:0000313" key="2">
    <source>
        <dbReference type="EMBL" id="EHR40880.1"/>
    </source>
</evidence>
<keyword evidence="1" id="KW-0732">Signal</keyword>
<keyword evidence="3" id="KW-1185">Reference proteome</keyword>
<evidence type="ECO:0008006" key="4">
    <source>
        <dbReference type="Google" id="ProtNLM"/>
    </source>
</evidence>
<evidence type="ECO:0000256" key="1">
    <source>
        <dbReference type="SAM" id="SignalP"/>
    </source>
</evidence>
<comment type="caution">
    <text evidence="2">The sequence shown here is derived from an EMBL/GenBank/DDBJ whole genome shotgun (WGS) entry which is preliminary data.</text>
</comment>
<sequence length="307" mass="33611">MRFAIAVLMLLLLSGCAAPKTDDYIRHIQSTSASQQWVSPLPVYLAAAQIELRGEYDSNNATEQLNVLYAGDAGIVGFMAQVAAHAALSNNAQNSRLSEQQLQANKVLEPLAEQLHQLHTVQLTYQTPELSWLAQADPKALYMVSKPIFFLSQDARVLSLKHIVQLEPAAAVVAGKKATALYSNLIEVVAQPLTAERSIEYWQADQGAALIGTMQAMYQQSMALALADVKGQLKQDTQAETFRLAIADKLRIERGNRISASCKQLVFRNLRGWILAMPAQSGHCEPFDVSVNADTTPAASHRDPEKT</sequence>
<feature type="chain" id="PRO_5003592287" description="Lipoprotein" evidence="1">
    <location>
        <begin position="20"/>
        <end position="307"/>
    </location>
</feature>